<dbReference type="EMBL" id="GGFJ01011492">
    <property type="protein sequence ID" value="MBW60633.1"/>
    <property type="molecule type" value="Transcribed_RNA"/>
</dbReference>
<reference evidence="1" key="1">
    <citation type="submission" date="2018-01" db="EMBL/GenBank/DDBJ databases">
        <title>An insight into the sialome of Amazonian anophelines.</title>
        <authorList>
            <person name="Ribeiro J.M."/>
            <person name="Scarpassa V."/>
            <person name="Calvo E."/>
        </authorList>
    </citation>
    <scope>NUCLEOTIDE SEQUENCE</scope>
    <source>
        <tissue evidence="1">Salivary glands</tissue>
    </source>
</reference>
<sequence length="221" mass="23435">MSFFISTICRSCSSTIRPVAVVVVTLLLWAPPAASRCWWVVVPPLPTSAVVRVPVSTDTTVSWGSLVGRAEIISIPVAVRSRFTPSADVMMCLLLPTGSPFRPPPPLALSFAFTISSVVEPAPPPLPVAARADITLIPGAAVTGIRWPPFVITILLNGFEASVDRLPTGTLSEVVVIAFLNSLDGIRFMLFTSPLQICWNSSGDSILITLFVLSVGDGPVP</sequence>
<accession>A0A2M4C5P1</accession>
<evidence type="ECO:0000313" key="1">
    <source>
        <dbReference type="EMBL" id="MBW60633.1"/>
    </source>
</evidence>
<protein>
    <submittedName>
        <fullName evidence="1">Putative secreted protein</fullName>
    </submittedName>
</protein>
<organism evidence="1">
    <name type="scientific">Anopheles marajoara</name>
    <dbReference type="NCBI Taxonomy" id="58244"/>
    <lineage>
        <taxon>Eukaryota</taxon>
        <taxon>Metazoa</taxon>
        <taxon>Ecdysozoa</taxon>
        <taxon>Arthropoda</taxon>
        <taxon>Hexapoda</taxon>
        <taxon>Insecta</taxon>
        <taxon>Pterygota</taxon>
        <taxon>Neoptera</taxon>
        <taxon>Endopterygota</taxon>
        <taxon>Diptera</taxon>
        <taxon>Nematocera</taxon>
        <taxon>Culicoidea</taxon>
        <taxon>Culicidae</taxon>
        <taxon>Anophelinae</taxon>
        <taxon>Anopheles</taxon>
    </lineage>
</organism>
<name>A0A2M4C5P1_9DIPT</name>
<proteinExistence type="predicted"/>
<dbReference type="AlphaFoldDB" id="A0A2M4C5P1"/>